<sequence length="105" mass="11423">MTMLSASCRRSLSTAEIVSEHCASISKTAEVLLLIRVSGELLHRQPLDMGSISCLNMPRVIGTIPEGVIDHMKADPSPEFGRAVPSCVPHSDRFARLMPQGFVYA</sequence>
<accession>A0AAU7RUC5</accession>
<protein>
    <submittedName>
        <fullName evidence="1">Uncharacterized protein</fullName>
    </submittedName>
</protein>
<gene>
    <name evidence="1" type="ORF">ABM479_04940</name>
</gene>
<dbReference type="EMBL" id="CP157960">
    <property type="protein sequence ID" value="XBT93817.1"/>
    <property type="molecule type" value="Genomic_DNA"/>
</dbReference>
<proteinExistence type="predicted"/>
<organism evidence="1">
    <name type="scientific">Rhizobium sp. ZPR3</name>
    <dbReference type="NCBI Taxonomy" id="3158967"/>
    <lineage>
        <taxon>Bacteria</taxon>
        <taxon>Pseudomonadati</taxon>
        <taxon>Pseudomonadota</taxon>
        <taxon>Alphaproteobacteria</taxon>
        <taxon>Hyphomicrobiales</taxon>
        <taxon>Rhizobiaceae</taxon>
        <taxon>Rhizobium/Agrobacterium group</taxon>
        <taxon>Rhizobium</taxon>
    </lineage>
</organism>
<evidence type="ECO:0000313" key="1">
    <source>
        <dbReference type="EMBL" id="XBT93817.1"/>
    </source>
</evidence>
<dbReference type="RefSeq" id="WP_349957953.1">
    <property type="nucleotide sequence ID" value="NZ_CP157960.1"/>
</dbReference>
<dbReference type="AlphaFoldDB" id="A0AAU7RUC5"/>
<name>A0AAU7RUC5_9HYPH</name>
<reference evidence="1" key="1">
    <citation type="submission" date="2024-06" db="EMBL/GenBank/DDBJ databases">
        <authorList>
            <person name="Li T."/>
            <person name="Gao R."/>
        </authorList>
    </citation>
    <scope>NUCLEOTIDE SEQUENCE</scope>
    <source>
        <strain evidence="1">ZPR3</strain>
    </source>
</reference>